<protein>
    <recommendedName>
        <fullName evidence="5">HTH luxR-type domain-containing protein</fullName>
    </recommendedName>
</protein>
<feature type="domain" description="HTH luxR-type" evidence="5">
    <location>
        <begin position="420"/>
        <end position="484"/>
    </location>
</feature>
<dbReference type="CDD" id="cd06170">
    <property type="entry name" value="LuxR_C_like"/>
    <property type="match status" value="1"/>
</dbReference>
<dbReference type="InterPro" id="IPR036388">
    <property type="entry name" value="WH-like_DNA-bd_sf"/>
</dbReference>
<keyword evidence="7" id="KW-1185">Reference proteome</keyword>
<evidence type="ECO:0000256" key="2">
    <source>
        <dbReference type="ARBA" id="ARBA00023125"/>
    </source>
</evidence>
<evidence type="ECO:0000259" key="5">
    <source>
        <dbReference type="PROSITE" id="PS50043"/>
    </source>
</evidence>
<feature type="transmembrane region" description="Helical" evidence="4">
    <location>
        <begin position="90"/>
        <end position="111"/>
    </location>
</feature>
<comment type="caution">
    <text evidence="6">The sequence shown here is derived from an EMBL/GenBank/DDBJ whole genome shotgun (WGS) entry which is preliminary data.</text>
</comment>
<feature type="transmembrane region" description="Helical" evidence="4">
    <location>
        <begin position="334"/>
        <end position="354"/>
    </location>
</feature>
<dbReference type="Proteomes" id="UP000463388">
    <property type="component" value="Unassembled WGS sequence"/>
</dbReference>
<keyword evidence="4" id="KW-0812">Transmembrane</keyword>
<dbReference type="SMART" id="SM00421">
    <property type="entry name" value="HTH_LUXR"/>
    <property type="match status" value="1"/>
</dbReference>
<gene>
    <name evidence="6" type="ORF">GKZ27_09285</name>
</gene>
<keyword evidence="4" id="KW-1133">Transmembrane helix</keyword>
<name>A0A6N8JP38_9ACTN</name>
<keyword evidence="1" id="KW-0805">Transcription regulation</keyword>
<evidence type="ECO:0000313" key="7">
    <source>
        <dbReference type="Proteomes" id="UP000463388"/>
    </source>
</evidence>
<proteinExistence type="predicted"/>
<dbReference type="PRINTS" id="PR00038">
    <property type="entry name" value="HTHLUXR"/>
</dbReference>
<feature type="transmembrane region" description="Helical" evidence="4">
    <location>
        <begin position="241"/>
        <end position="263"/>
    </location>
</feature>
<feature type="transmembrane region" description="Helical" evidence="4">
    <location>
        <begin position="26"/>
        <end position="46"/>
    </location>
</feature>
<dbReference type="InterPro" id="IPR016032">
    <property type="entry name" value="Sig_transdc_resp-reg_C-effctor"/>
</dbReference>
<feature type="transmembrane region" description="Helical" evidence="4">
    <location>
        <begin position="301"/>
        <end position="322"/>
    </location>
</feature>
<dbReference type="AlphaFoldDB" id="A0A6N8JP38"/>
<feature type="transmembrane region" description="Helical" evidence="4">
    <location>
        <begin position="173"/>
        <end position="191"/>
    </location>
</feature>
<dbReference type="InterPro" id="IPR000792">
    <property type="entry name" value="Tscrpt_reg_LuxR_C"/>
</dbReference>
<evidence type="ECO:0000256" key="4">
    <source>
        <dbReference type="SAM" id="Phobius"/>
    </source>
</evidence>
<feature type="transmembrane region" description="Helical" evidence="4">
    <location>
        <begin position="212"/>
        <end position="229"/>
    </location>
</feature>
<dbReference type="SUPFAM" id="SSF46894">
    <property type="entry name" value="C-terminal effector domain of the bipartite response regulators"/>
    <property type="match status" value="1"/>
</dbReference>
<keyword evidence="3" id="KW-0804">Transcription</keyword>
<evidence type="ECO:0000256" key="1">
    <source>
        <dbReference type="ARBA" id="ARBA00023015"/>
    </source>
</evidence>
<dbReference type="PANTHER" id="PTHR44688:SF16">
    <property type="entry name" value="DNA-BINDING TRANSCRIPTIONAL ACTIVATOR DEVR_DOSR"/>
    <property type="match status" value="1"/>
</dbReference>
<dbReference type="PROSITE" id="PS50043">
    <property type="entry name" value="HTH_LUXR_2"/>
    <property type="match status" value="1"/>
</dbReference>
<feature type="transmembrane region" description="Helical" evidence="4">
    <location>
        <begin position="149"/>
        <end position="167"/>
    </location>
</feature>
<reference evidence="6 7" key="1">
    <citation type="submission" date="2019-12" db="EMBL/GenBank/DDBJ databases">
        <title>Microbes associate with the intestines of laboratory mice.</title>
        <authorList>
            <person name="Navarre W."/>
            <person name="Wong E."/>
        </authorList>
    </citation>
    <scope>NUCLEOTIDE SEQUENCE [LARGE SCALE GENOMIC DNA]</scope>
    <source>
        <strain evidence="6 7">NM66_B29</strain>
    </source>
</reference>
<feature type="transmembrane region" description="Helical" evidence="4">
    <location>
        <begin position="270"/>
        <end position="289"/>
    </location>
</feature>
<feature type="transmembrane region" description="Helical" evidence="4">
    <location>
        <begin position="360"/>
        <end position="379"/>
    </location>
</feature>
<dbReference type="Gene3D" id="1.10.10.10">
    <property type="entry name" value="Winged helix-like DNA-binding domain superfamily/Winged helix DNA-binding domain"/>
    <property type="match status" value="1"/>
</dbReference>
<dbReference type="GO" id="GO:0003677">
    <property type="term" value="F:DNA binding"/>
    <property type="evidence" value="ECO:0007669"/>
    <property type="project" value="UniProtKB-KW"/>
</dbReference>
<evidence type="ECO:0000313" key="6">
    <source>
        <dbReference type="EMBL" id="MVX61641.1"/>
    </source>
</evidence>
<evidence type="ECO:0000256" key="3">
    <source>
        <dbReference type="ARBA" id="ARBA00023163"/>
    </source>
</evidence>
<feature type="transmembrane region" description="Helical" evidence="4">
    <location>
        <begin position="58"/>
        <end position="78"/>
    </location>
</feature>
<dbReference type="Pfam" id="PF00196">
    <property type="entry name" value="GerE"/>
    <property type="match status" value="1"/>
</dbReference>
<dbReference type="OrthoDB" id="134985at2"/>
<dbReference type="GO" id="GO:0006355">
    <property type="term" value="P:regulation of DNA-templated transcription"/>
    <property type="evidence" value="ECO:0007669"/>
    <property type="project" value="InterPro"/>
</dbReference>
<sequence>MENPLASDAVLDKESVAPFVLRPRHLALCAFAMTLLAPASTMASFGEAPHFAALADTFLFFFLLAAVLAAVTLTLVAFQGDRGAGERRGITRAAVSAYAAGTLGFVLLLFAPTAMPALSVATGLLAGAALPWIVVAWARRVAAPIDHALALCAFMVVAASFGGWLLTLLPLRLLAPLFCLLVMVSVAPLVLAEPLPIEAAEVACPGNRLGRLASVTWLPLLGLAIYGFMTDVMTHSAFGVVRASFVGGIVAAAVVFGACLRWAKRPLVPWFYRVLVPLLGAVFIVLGSFPANTFPHDASTVALYSFYIVLALLGCALFLAVVHGGELTADLACGFAVAVVAGAALAGQILSAVLMVTHDFGPWLTVLTGLFIAVLLVFLGRTAWNALVMPAEDASETPSMTEAPALEVSMRDTLESRCAEVSAASALSPREAEVLTYLARGFNPAYIAKELVLSISTVRTHVRNIYRKLGINKREELLRLIDGD</sequence>
<keyword evidence="2" id="KW-0238">DNA-binding</keyword>
<organism evidence="6 7">
    <name type="scientific">Adlercreutzia mucosicola</name>
    <dbReference type="NCBI Taxonomy" id="580026"/>
    <lineage>
        <taxon>Bacteria</taxon>
        <taxon>Bacillati</taxon>
        <taxon>Actinomycetota</taxon>
        <taxon>Coriobacteriia</taxon>
        <taxon>Eggerthellales</taxon>
        <taxon>Eggerthellaceae</taxon>
        <taxon>Adlercreutzia</taxon>
    </lineage>
</organism>
<dbReference type="PANTHER" id="PTHR44688">
    <property type="entry name" value="DNA-BINDING TRANSCRIPTIONAL ACTIVATOR DEVR_DOSR"/>
    <property type="match status" value="1"/>
</dbReference>
<accession>A0A6N8JP38</accession>
<feature type="transmembrane region" description="Helical" evidence="4">
    <location>
        <begin position="117"/>
        <end position="137"/>
    </location>
</feature>
<keyword evidence="4" id="KW-0472">Membrane</keyword>
<dbReference type="EMBL" id="WSRR01000026">
    <property type="protein sequence ID" value="MVX61641.1"/>
    <property type="molecule type" value="Genomic_DNA"/>
</dbReference>
<dbReference type="RefSeq" id="WP_160346922.1">
    <property type="nucleotide sequence ID" value="NZ_WSRR01000026.1"/>
</dbReference>